<dbReference type="EMBL" id="HBUF01216153">
    <property type="protein sequence ID" value="CAG6667291.1"/>
    <property type="molecule type" value="Transcribed_RNA"/>
</dbReference>
<protein>
    <submittedName>
        <fullName evidence="2">Uncharacterized protein</fullName>
    </submittedName>
</protein>
<proteinExistence type="predicted"/>
<feature type="coiled-coil region" evidence="1">
    <location>
        <begin position="54"/>
        <end position="91"/>
    </location>
</feature>
<sequence length="148" mass="17683">MTLSRNQVVTLKRNMDLEYLKHFDEDVQTKAYELYYELNSLKELNQIEISVTLLNKISEVLDSLNEQIQANNDLRNNSQNLTEMLQKEVQQKTFFEGKYNQEKDNNAIISNQADLDEKKFKGQEAKYKTEEVWQRRLEIEVRYRVALQ</sequence>
<name>A0A8D8WQD1_9HEMI</name>
<evidence type="ECO:0000313" key="2">
    <source>
        <dbReference type="EMBL" id="CAG6667293.1"/>
    </source>
</evidence>
<dbReference type="EMBL" id="HBUF01216152">
    <property type="protein sequence ID" value="CAG6667289.1"/>
    <property type="molecule type" value="Transcribed_RNA"/>
</dbReference>
<organism evidence="2">
    <name type="scientific">Cacopsylla melanoneura</name>
    <dbReference type="NCBI Taxonomy" id="428564"/>
    <lineage>
        <taxon>Eukaryota</taxon>
        <taxon>Metazoa</taxon>
        <taxon>Ecdysozoa</taxon>
        <taxon>Arthropoda</taxon>
        <taxon>Hexapoda</taxon>
        <taxon>Insecta</taxon>
        <taxon>Pterygota</taxon>
        <taxon>Neoptera</taxon>
        <taxon>Paraneoptera</taxon>
        <taxon>Hemiptera</taxon>
        <taxon>Sternorrhyncha</taxon>
        <taxon>Psylloidea</taxon>
        <taxon>Psyllidae</taxon>
        <taxon>Psyllinae</taxon>
        <taxon>Cacopsylla</taxon>
    </lineage>
</organism>
<keyword evidence="1" id="KW-0175">Coiled coil</keyword>
<reference evidence="2" key="1">
    <citation type="submission" date="2021-05" db="EMBL/GenBank/DDBJ databases">
        <authorList>
            <person name="Alioto T."/>
            <person name="Alioto T."/>
            <person name="Gomez Garrido J."/>
        </authorList>
    </citation>
    <scope>NUCLEOTIDE SEQUENCE</scope>
</reference>
<evidence type="ECO:0000256" key="1">
    <source>
        <dbReference type="SAM" id="Coils"/>
    </source>
</evidence>
<dbReference type="EMBL" id="HBUF01216155">
    <property type="protein sequence ID" value="CAG6667295.1"/>
    <property type="molecule type" value="Transcribed_RNA"/>
</dbReference>
<dbReference type="AlphaFoldDB" id="A0A8D8WQD1"/>
<accession>A0A8D8WQD1</accession>
<dbReference type="EMBL" id="HBUF01216151">
    <property type="protein sequence ID" value="CAG6667287.1"/>
    <property type="molecule type" value="Transcribed_RNA"/>
</dbReference>
<dbReference type="EMBL" id="HBUF01216154">
    <property type="protein sequence ID" value="CAG6667293.1"/>
    <property type="molecule type" value="Transcribed_RNA"/>
</dbReference>